<dbReference type="Proteomes" id="UP000803884">
    <property type="component" value="Unassembled WGS sequence"/>
</dbReference>
<gene>
    <name evidence="2" type="ORF">WHR41_09099</name>
</gene>
<protein>
    <recommendedName>
        <fullName evidence="4">Pentatricopeptide repeat domain-containing protein</fullName>
    </recommendedName>
</protein>
<dbReference type="RefSeq" id="XP_069225350.1">
    <property type="nucleotide sequence ID" value="XM_069377703.1"/>
</dbReference>
<evidence type="ECO:0000256" key="1">
    <source>
        <dbReference type="SAM" id="MobiDB-lite"/>
    </source>
</evidence>
<dbReference type="AlphaFoldDB" id="A0AB34KG72"/>
<evidence type="ECO:0008006" key="4">
    <source>
        <dbReference type="Google" id="ProtNLM"/>
    </source>
</evidence>
<feature type="compositionally biased region" description="Basic residues" evidence="1">
    <location>
        <begin position="761"/>
        <end position="772"/>
    </location>
</feature>
<name>A0AB34KG72_9PEZI</name>
<proteinExistence type="predicted"/>
<comment type="caution">
    <text evidence="2">The sequence shown here is derived from an EMBL/GenBank/DDBJ whole genome shotgun (WGS) entry which is preliminary data.</text>
</comment>
<evidence type="ECO:0000313" key="2">
    <source>
        <dbReference type="EMBL" id="KAL1582243.1"/>
    </source>
</evidence>
<dbReference type="GeneID" id="96010541"/>
<feature type="region of interest" description="Disordered" evidence="1">
    <location>
        <begin position="117"/>
        <end position="137"/>
    </location>
</feature>
<reference evidence="2 3" key="1">
    <citation type="journal article" date="2020" name="Microbiol. Resour. Announc.">
        <title>Draft Genome Sequence of a Cladosporium Species Isolated from the Mesophotic Ascidian Didemnum maculosum.</title>
        <authorList>
            <person name="Gioti A."/>
            <person name="Siaperas R."/>
            <person name="Nikolaivits E."/>
            <person name="Le Goff G."/>
            <person name="Ouazzani J."/>
            <person name="Kotoulas G."/>
            <person name="Topakas E."/>
        </authorList>
    </citation>
    <scope>NUCLEOTIDE SEQUENCE [LARGE SCALE GENOMIC DNA]</scope>
    <source>
        <strain evidence="2 3">TM138-S3</strain>
    </source>
</reference>
<feature type="region of interest" description="Disordered" evidence="1">
    <location>
        <begin position="761"/>
        <end position="790"/>
    </location>
</feature>
<dbReference type="EMBL" id="JAAQHG020000058">
    <property type="protein sequence ID" value="KAL1582243.1"/>
    <property type="molecule type" value="Genomic_DNA"/>
</dbReference>
<keyword evidence="3" id="KW-1185">Reference proteome</keyword>
<sequence>MPCRPKLCQRFAAQLPHQPSSRTTTPHNSHIWISDELLSEAFNRYVRVSHTSRRYGSNVPGPLEARRRASKRRMGCAVTPANIGPPGGEFGALFGAGGTGSVEKGWSWNPPGLQPNLSPPAKNPSKVWSWDTKPPDPPPAWEEVLEIPELREDPVEASKEAFEELLETLPPTWSLGTQDVASITEFLASTANEVEARNTSRTIEWLGDRVTMQSASNAILAVIRDKIELATIVDDELLDIIKGLRHRVLWEERKSTCDRLHAIYLSLWTSLDRRSSDATNLRQAIFEEFAATAQTEQSCDRLIDLLLDFLGAANSNPKLATIFSATLIQTARYASKEGENEDPQRLSKLALALDHIPPAARKEVLDGSTRLLLKNSAQRKRAHAAKVWLRCLEANASIGQCPATMHVVYAQLPARFRMSQFGEHFRTLRSIDTVRILLNLWLPNMDPERLSSDCKDRASYRGQKKLQFGSTKFSSAKLGEVSKTFEELNSKGGKNFSPWVALLKAIIRHRVQPDSVLRDALYLCQHMYQPQRADRIFRHMLEGINGAIPTEVAVSMIQYFLSHNEPFRALRVFKEVSSVAVHHVPRLPVALAEVGYNHNGILLRLLLRQPDPVPIERRVKPTLDLTHEHIDAVHLIAYDIANAPGLKTSVAYRSVWAYYRYLQDRGAPLLPLLSRAFVTAGLMRPLEERLWIPDERLAYIVSIVERIEGRAVAAEAENLARSMRALLHDQVLSKRKAARERGWRQTTAEMAESTRFRLKGWTKRAPVPRKDRKSSVVPGREDPGRVQNIS</sequence>
<organism evidence="2 3">
    <name type="scientific">Cladosporium halotolerans</name>
    <dbReference type="NCBI Taxonomy" id="1052096"/>
    <lineage>
        <taxon>Eukaryota</taxon>
        <taxon>Fungi</taxon>
        <taxon>Dikarya</taxon>
        <taxon>Ascomycota</taxon>
        <taxon>Pezizomycotina</taxon>
        <taxon>Dothideomycetes</taxon>
        <taxon>Dothideomycetidae</taxon>
        <taxon>Cladosporiales</taxon>
        <taxon>Cladosporiaceae</taxon>
        <taxon>Cladosporium</taxon>
    </lineage>
</organism>
<evidence type="ECO:0000313" key="3">
    <source>
        <dbReference type="Proteomes" id="UP000803884"/>
    </source>
</evidence>
<accession>A0AB34KG72</accession>